<dbReference type="EMBL" id="KN831770">
    <property type="protein sequence ID" value="KIM46952.1"/>
    <property type="molecule type" value="Genomic_DNA"/>
</dbReference>
<evidence type="ECO:0000256" key="2">
    <source>
        <dbReference type="ARBA" id="ARBA00022741"/>
    </source>
</evidence>
<dbReference type="GO" id="GO:0030272">
    <property type="term" value="F:5-formyltetrahydrofolate cyclo-ligase activity"/>
    <property type="evidence" value="ECO:0007669"/>
    <property type="project" value="UniProtKB-EC"/>
</dbReference>
<dbReference type="Gene3D" id="3.40.50.10420">
    <property type="entry name" value="NagB/RpiA/CoA transferase-like"/>
    <property type="match status" value="1"/>
</dbReference>
<dbReference type="Proteomes" id="UP000053424">
    <property type="component" value="Unassembled WGS sequence"/>
</dbReference>
<reference evidence="9" key="2">
    <citation type="submission" date="2015-01" db="EMBL/GenBank/DDBJ databases">
        <title>Evolutionary Origins and Diversification of the Mycorrhizal Mutualists.</title>
        <authorList>
            <consortium name="DOE Joint Genome Institute"/>
            <consortium name="Mycorrhizal Genomics Consortium"/>
            <person name="Kohler A."/>
            <person name="Kuo A."/>
            <person name="Nagy L.G."/>
            <person name="Floudas D."/>
            <person name="Copeland A."/>
            <person name="Barry K.W."/>
            <person name="Cichocki N."/>
            <person name="Veneault-Fourrey C."/>
            <person name="LaButti K."/>
            <person name="Lindquist E.A."/>
            <person name="Lipzen A."/>
            <person name="Lundell T."/>
            <person name="Morin E."/>
            <person name="Murat C."/>
            <person name="Riley R."/>
            <person name="Ohm R."/>
            <person name="Sun H."/>
            <person name="Tunlid A."/>
            <person name="Henrissat B."/>
            <person name="Grigoriev I.V."/>
            <person name="Hibbett D.S."/>
            <person name="Martin F."/>
        </authorList>
    </citation>
    <scope>NUCLEOTIDE SEQUENCE [LARGE SCALE GENOMIC DNA]</scope>
    <source>
        <strain evidence="9">h7</strain>
    </source>
</reference>
<comment type="catalytic activity">
    <reaction evidence="4 7">
        <text>(6S)-5-formyl-5,6,7,8-tetrahydrofolate + ATP = (6R)-5,10-methenyltetrahydrofolate + ADP + phosphate</text>
        <dbReference type="Rhea" id="RHEA:10488"/>
        <dbReference type="ChEBI" id="CHEBI:30616"/>
        <dbReference type="ChEBI" id="CHEBI:43474"/>
        <dbReference type="ChEBI" id="CHEBI:57455"/>
        <dbReference type="ChEBI" id="CHEBI:57457"/>
        <dbReference type="ChEBI" id="CHEBI:456216"/>
        <dbReference type="EC" id="6.3.3.2"/>
    </reaction>
</comment>
<dbReference type="GO" id="GO:0035999">
    <property type="term" value="P:tetrahydrofolate interconversion"/>
    <property type="evidence" value="ECO:0007669"/>
    <property type="project" value="TreeGrafter"/>
</dbReference>
<name>A0A0C2Z194_HEBCY</name>
<protein>
    <recommendedName>
        <fullName evidence="5 7">5-formyltetrahydrofolate cyclo-ligase</fullName>
        <ecNumber evidence="5 7">6.3.3.2</ecNumber>
    </recommendedName>
</protein>
<dbReference type="EC" id="6.3.3.2" evidence="5 7"/>
<dbReference type="GO" id="GO:0005524">
    <property type="term" value="F:ATP binding"/>
    <property type="evidence" value="ECO:0007669"/>
    <property type="project" value="UniProtKB-KW"/>
</dbReference>
<evidence type="ECO:0000256" key="6">
    <source>
        <dbReference type="PIRSR" id="PIRSR006806-1"/>
    </source>
</evidence>
<dbReference type="GO" id="GO:0005739">
    <property type="term" value="C:mitochondrion"/>
    <property type="evidence" value="ECO:0007669"/>
    <property type="project" value="TreeGrafter"/>
</dbReference>
<sequence>MAIPTVLKAQKRALRKAISATLSQLPLTNIEEQSQEITARVLSLTSFKHATSVSCYLSMPSGEVRTPAIVDAILASGKTLFVPKIQTAEGNMDFFRIHSADDLASLPSGTWGIKEPDVLWQGEKRTSILGSTTEGLDMILLPGVAFDRSLSRLGHGKGYYDRFVSSYVASGRPKPLLVGLGLREQLLYEGVPMADHDWKLDVLVTPDGTLFADGENTESTI</sequence>
<keyword evidence="7" id="KW-0479">Metal-binding</keyword>
<evidence type="ECO:0000256" key="5">
    <source>
        <dbReference type="ARBA" id="ARBA00038966"/>
    </source>
</evidence>
<dbReference type="InterPro" id="IPR024185">
    <property type="entry name" value="FTHF_cligase-like_sf"/>
</dbReference>
<feature type="binding site" evidence="6">
    <location>
        <position position="57"/>
    </location>
    <ligand>
        <name>substrate</name>
    </ligand>
</feature>
<keyword evidence="2 6" id="KW-0547">Nucleotide-binding</keyword>
<dbReference type="STRING" id="686832.A0A0C2Z194"/>
<evidence type="ECO:0000256" key="3">
    <source>
        <dbReference type="ARBA" id="ARBA00022840"/>
    </source>
</evidence>
<dbReference type="InterPro" id="IPR002698">
    <property type="entry name" value="FTHF_cligase"/>
</dbReference>
<dbReference type="NCBIfam" id="TIGR02727">
    <property type="entry name" value="MTHFS_bact"/>
    <property type="match status" value="1"/>
</dbReference>
<dbReference type="SUPFAM" id="SSF100950">
    <property type="entry name" value="NagB/RpiA/CoA transferase-like"/>
    <property type="match status" value="1"/>
</dbReference>
<proteinExistence type="inferred from homology"/>
<dbReference type="GO" id="GO:0046872">
    <property type="term" value="F:metal ion binding"/>
    <property type="evidence" value="ECO:0007669"/>
    <property type="project" value="UniProtKB-KW"/>
</dbReference>
<feature type="binding site" evidence="6">
    <location>
        <position position="63"/>
    </location>
    <ligand>
        <name>substrate</name>
    </ligand>
</feature>
<dbReference type="PANTHER" id="PTHR23407">
    <property type="entry name" value="ATPASE INHIBITOR/5-FORMYLTETRAHYDROFOLATE CYCLO-LIGASE"/>
    <property type="match status" value="1"/>
</dbReference>
<comment type="cofactor">
    <cofactor evidence="7">
        <name>Mg(2+)</name>
        <dbReference type="ChEBI" id="CHEBI:18420"/>
    </cofactor>
</comment>
<evidence type="ECO:0000256" key="7">
    <source>
        <dbReference type="RuleBase" id="RU361279"/>
    </source>
</evidence>
<dbReference type="AlphaFoldDB" id="A0A0C2Z194"/>
<dbReference type="GO" id="GO:0009396">
    <property type="term" value="P:folic acid-containing compound biosynthetic process"/>
    <property type="evidence" value="ECO:0007669"/>
    <property type="project" value="TreeGrafter"/>
</dbReference>
<dbReference type="OrthoDB" id="2015992at2759"/>
<dbReference type="PANTHER" id="PTHR23407:SF1">
    <property type="entry name" value="5-FORMYLTETRAHYDROFOLATE CYCLO-LIGASE"/>
    <property type="match status" value="1"/>
</dbReference>
<gene>
    <name evidence="8" type="ORF">M413DRAFT_440510</name>
</gene>
<keyword evidence="9" id="KW-1185">Reference proteome</keyword>
<evidence type="ECO:0000313" key="9">
    <source>
        <dbReference type="Proteomes" id="UP000053424"/>
    </source>
</evidence>
<dbReference type="HOGENOM" id="CLU_066245_2_1_1"/>
<evidence type="ECO:0000256" key="4">
    <source>
        <dbReference type="ARBA" id="ARBA00036539"/>
    </source>
</evidence>
<comment type="similarity">
    <text evidence="1 7">Belongs to the 5-formyltetrahydrofolate cyclo-ligase family.</text>
</comment>
<keyword evidence="7" id="KW-0460">Magnesium</keyword>
<organism evidence="8 9">
    <name type="scientific">Hebeloma cylindrosporum</name>
    <dbReference type="NCBI Taxonomy" id="76867"/>
    <lineage>
        <taxon>Eukaryota</taxon>
        <taxon>Fungi</taxon>
        <taxon>Dikarya</taxon>
        <taxon>Basidiomycota</taxon>
        <taxon>Agaricomycotina</taxon>
        <taxon>Agaricomycetes</taxon>
        <taxon>Agaricomycetidae</taxon>
        <taxon>Agaricales</taxon>
        <taxon>Agaricineae</taxon>
        <taxon>Hymenogastraceae</taxon>
        <taxon>Hebeloma</taxon>
    </lineage>
</organism>
<feature type="binding site" evidence="6">
    <location>
        <begin position="152"/>
        <end position="160"/>
    </location>
    <ligand>
        <name>ATP</name>
        <dbReference type="ChEBI" id="CHEBI:30616"/>
    </ligand>
</feature>
<keyword evidence="3 6" id="KW-0067">ATP-binding</keyword>
<dbReference type="Pfam" id="PF01812">
    <property type="entry name" value="5-FTHF_cyc-lig"/>
    <property type="match status" value="1"/>
</dbReference>
<evidence type="ECO:0000313" key="8">
    <source>
        <dbReference type="EMBL" id="KIM46952.1"/>
    </source>
</evidence>
<accession>A0A0C2Z194</accession>
<feature type="binding site" evidence="6">
    <location>
        <begin position="11"/>
        <end position="15"/>
    </location>
    <ligand>
        <name>ATP</name>
        <dbReference type="ChEBI" id="CHEBI:30616"/>
    </ligand>
</feature>
<evidence type="ECO:0000256" key="1">
    <source>
        <dbReference type="ARBA" id="ARBA00010638"/>
    </source>
</evidence>
<dbReference type="InterPro" id="IPR037171">
    <property type="entry name" value="NagB/RpiA_transferase-like"/>
</dbReference>
<dbReference type="PIRSF" id="PIRSF006806">
    <property type="entry name" value="FTHF_cligase"/>
    <property type="match status" value="1"/>
</dbReference>
<reference evidence="8 9" key="1">
    <citation type="submission" date="2014-04" db="EMBL/GenBank/DDBJ databases">
        <authorList>
            <consortium name="DOE Joint Genome Institute"/>
            <person name="Kuo A."/>
            <person name="Gay G."/>
            <person name="Dore J."/>
            <person name="Kohler A."/>
            <person name="Nagy L.G."/>
            <person name="Floudas D."/>
            <person name="Copeland A."/>
            <person name="Barry K.W."/>
            <person name="Cichocki N."/>
            <person name="Veneault-Fourrey C."/>
            <person name="LaButti K."/>
            <person name="Lindquist E.A."/>
            <person name="Lipzen A."/>
            <person name="Lundell T."/>
            <person name="Morin E."/>
            <person name="Murat C."/>
            <person name="Sun H."/>
            <person name="Tunlid A."/>
            <person name="Henrissat B."/>
            <person name="Grigoriev I.V."/>
            <person name="Hibbett D.S."/>
            <person name="Martin F."/>
            <person name="Nordberg H.P."/>
            <person name="Cantor M.N."/>
            <person name="Hua S.X."/>
        </authorList>
    </citation>
    <scope>NUCLEOTIDE SEQUENCE [LARGE SCALE GENOMIC DNA]</scope>
    <source>
        <strain evidence="9">h7</strain>
    </source>
</reference>